<evidence type="ECO:0000313" key="4">
    <source>
        <dbReference type="Proteomes" id="UP000023152"/>
    </source>
</evidence>
<accession>X6MAL1</accession>
<name>X6MAL1_RETFI</name>
<reference evidence="3 4" key="1">
    <citation type="journal article" date="2013" name="Curr. Biol.">
        <title>The Genome of the Foraminiferan Reticulomyxa filosa.</title>
        <authorList>
            <person name="Glockner G."/>
            <person name="Hulsmann N."/>
            <person name="Schleicher M."/>
            <person name="Noegel A.A."/>
            <person name="Eichinger L."/>
            <person name="Gallinger C."/>
            <person name="Pawlowski J."/>
            <person name="Sierra R."/>
            <person name="Euteneuer U."/>
            <person name="Pillet L."/>
            <person name="Moustafa A."/>
            <person name="Platzer M."/>
            <person name="Groth M."/>
            <person name="Szafranski K."/>
            <person name="Schliwa M."/>
        </authorList>
    </citation>
    <scope>NUCLEOTIDE SEQUENCE [LARGE SCALE GENOMIC DNA]</scope>
</reference>
<keyword evidence="4" id="KW-1185">Reference proteome</keyword>
<feature type="compositionally biased region" description="Acidic residues" evidence="1">
    <location>
        <begin position="67"/>
        <end position="86"/>
    </location>
</feature>
<organism evidence="3 4">
    <name type="scientific">Reticulomyxa filosa</name>
    <dbReference type="NCBI Taxonomy" id="46433"/>
    <lineage>
        <taxon>Eukaryota</taxon>
        <taxon>Sar</taxon>
        <taxon>Rhizaria</taxon>
        <taxon>Retaria</taxon>
        <taxon>Foraminifera</taxon>
        <taxon>Monothalamids</taxon>
        <taxon>Reticulomyxidae</taxon>
        <taxon>Reticulomyxa</taxon>
    </lineage>
</organism>
<keyword evidence="2" id="KW-0812">Transmembrane</keyword>
<keyword evidence="2" id="KW-1133">Transmembrane helix</keyword>
<proteinExistence type="predicted"/>
<feature type="compositionally biased region" description="Basic and acidic residues" evidence="1">
    <location>
        <begin position="49"/>
        <end position="66"/>
    </location>
</feature>
<gene>
    <name evidence="3" type="ORF">RFI_27296</name>
</gene>
<feature type="transmembrane region" description="Helical" evidence="2">
    <location>
        <begin position="197"/>
        <end position="218"/>
    </location>
</feature>
<sequence>FFFFFFFFKKKKGGIWNSSDRQRGSKKKGETSESHDNGDDNDNDNDNDEHEHEHEAEPETETKQESEVENDDENENENEHGDDDENSTQIDKIDKEYLKTLVAVQNVPLPRWLTSIYDSLKFPCYYSLELYFVDNDTRPVLKSGESIDITYKESKDIFITSNVHFLFVCLFVCLFIHKFDYFIIVIIYVHIHIYVYIYIYTYIYIYLFICLLCLFVFIKSTRRVYSSDPILIAAKYAENFGQLFKKYCERLMLARS</sequence>
<evidence type="ECO:0000313" key="3">
    <source>
        <dbReference type="EMBL" id="ETO10080.1"/>
    </source>
</evidence>
<evidence type="ECO:0000256" key="2">
    <source>
        <dbReference type="SAM" id="Phobius"/>
    </source>
</evidence>
<protein>
    <submittedName>
        <fullName evidence="3">Uncharacterized protein</fullName>
    </submittedName>
</protein>
<comment type="caution">
    <text evidence="3">The sequence shown here is derived from an EMBL/GenBank/DDBJ whole genome shotgun (WGS) entry which is preliminary data.</text>
</comment>
<feature type="non-terminal residue" evidence="3">
    <location>
        <position position="1"/>
    </location>
</feature>
<feature type="compositionally biased region" description="Acidic residues" evidence="1">
    <location>
        <begin position="39"/>
        <end position="48"/>
    </location>
</feature>
<feature type="region of interest" description="Disordered" evidence="1">
    <location>
        <begin position="17"/>
        <end position="89"/>
    </location>
</feature>
<dbReference type="Proteomes" id="UP000023152">
    <property type="component" value="Unassembled WGS sequence"/>
</dbReference>
<evidence type="ECO:0000256" key="1">
    <source>
        <dbReference type="SAM" id="MobiDB-lite"/>
    </source>
</evidence>
<dbReference type="AlphaFoldDB" id="X6MAL1"/>
<keyword evidence="2" id="KW-0472">Membrane</keyword>
<dbReference type="EMBL" id="ASPP01023674">
    <property type="protein sequence ID" value="ETO10080.1"/>
    <property type="molecule type" value="Genomic_DNA"/>
</dbReference>
<feature type="transmembrane region" description="Helical" evidence="2">
    <location>
        <begin position="165"/>
        <end position="191"/>
    </location>
</feature>
<feature type="compositionally biased region" description="Basic and acidic residues" evidence="1">
    <location>
        <begin position="20"/>
        <end position="38"/>
    </location>
</feature>